<protein>
    <submittedName>
        <fullName evidence="1">Uncharacterized protein</fullName>
    </submittedName>
</protein>
<evidence type="ECO:0000313" key="1">
    <source>
        <dbReference type="EMBL" id="KAF7778937.1"/>
    </source>
</evidence>
<name>A0A8H7F6S4_AGABI</name>
<gene>
    <name evidence="1" type="ORF">Agabi119p4_3282</name>
</gene>
<dbReference type="AlphaFoldDB" id="A0A8H7F6S4"/>
<reference evidence="1 2" key="1">
    <citation type="journal article" name="Sci. Rep.">
        <title>Telomere-to-telomere assembled and centromere annotated genomes of the two main subspecies of the button mushroom Agaricus bisporus reveal especially polymorphic chromosome ends.</title>
        <authorList>
            <person name="Sonnenberg A.S.M."/>
            <person name="Sedaghat-Telgerd N."/>
            <person name="Lavrijssen B."/>
            <person name="Ohm R.A."/>
            <person name="Hendrickx P.M."/>
            <person name="Scholtmeijer K."/>
            <person name="Baars J.J.P."/>
            <person name="van Peer A."/>
        </authorList>
    </citation>
    <scope>NUCLEOTIDE SEQUENCE [LARGE SCALE GENOMIC DNA]</scope>
    <source>
        <strain evidence="1 2">H119_p4</strain>
    </source>
</reference>
<accession>A0A8H7F6S4</accession>
<dbReference type="Proteomes" id="UP000629468">
    <property type="component" value="Unassembled WGS sequence"/>
</dbReference>
<sequence>MPFNSPDTFSLFRSEATDFLKWRKVERMVTHINLRHSQCSRLCSLKTSTLTRWDKEKWEMSISDYSDDPRTLTARRGGSESPSI</sequence>
<proteinExistence type="predicted"/>
<evidence type="ECO:0000313" key="2">
    <source>
        <dbReference type="Proteomes" id="UP000629468"/>
    </source>
</evidence>
<dbReference type="EMBL" id="JABXXO010000004">
    <property type="protein sequence ID" value="KAF7778937.1"/>
    <property type="molecule type" value="Genomic_DNA"/>
</dbReference>
<comment type="caution">
    <text evidence="1">The sequence shown here is derived from an EMBL/GenBank/DDBJ whole genome shotgun (WGS) entry which is preliminary data.</text>
</comment>
<organism evidence="1 2">
    <name type="scientific">Agaricus bisporus var. burnettii</name>
    <dbReference type="NCBI Taxonomy" id="192524"/>
    <lineage>
        <taxon>Eukaryota</taxon>
        <taxon>Fungi</taxon>
        <taxon>Dikarya</taxon>
        <taxon>Basidiomycota</taxon>
        <taxon>Agaricomycotina</taxon>
        <taxon>Agaricomycetes</taxon>
        <taxon>Agaricomycetidae</taxon>
        <taxon>Agaricales</taxon>
        <taxon>Agaricineae</taxon>
        <taxon>Agaricaceae</taxon>
        <taxon>Agaricus</taxon>
    </lineage>
</organism>